<dbReference type="Proteomes" id="UP000639772">
    <property type="component" value="Unassembled WGS sequence"/>
</dbReference>
<evidence type="ECO:0000313" key="4">
    <source>
        <dbReference type="Proteomes" id="UP000639772"/>
    </source>
</evidence>
<name>A0A835R8P7_VANPL</name>
<evidence type="ECO:0000313" key="1">
    <source>
        <dbReference type="EMBL" id="KAG0480997.1"/>
    </source>
</evidence>
<dbReference type="Proteomes" id="UP000636800">
    <property type="component" value="Chromosome 5"/>
</dbReference>
<dbReference type="AlphaFoldDB" id="A0A835R8P7"/>
<sequence>MVAHRVFTPPFLGFRSLECIFGVFRLRRFSVDCRFAGPLLVAKEQARCQVRGEWCERKDKHMENDRHRLRIGVGTDS</sequence>
<organism evidence="2 4">
    <name type="scientific">Vanilla planifolia</name>
    <name type="common">Vanilla</name>
    <dbReference type="NCBI Taxonomy" id="51239"/>
    <lineage>
        <taxon>Eukaryota</taxon>
        <taxon>Viridiplantae</taxon>
        <taxon>Streptophyta</taxon>
        <taxon>Embryophyta</taxon>
        <taxon>Tracheophyta</taxon>
        <taxon>Spermatophyta</taxon>
        <taxon>Magnoliopsida</taxon>
        <taxon>Liliopsida</taxon>
        <taxon>Asparagales</taxon>
        <taxon>Orchidaceae</taxon>
        <taxon>Vanilloideae</taxon>
        <taxon>Vanilleae</taxon>
        <taxon>Vanilla</taxon>
    </lineage>
</organism>
<dbReference type="EMBL" id="JADCNL010000005">
    <property type="protein sequence ID" value="KAG0480997.1"/>
    <property type="molecule type" value="Genomic_DNA"/>
</dbReference>
<reference evidence="3 4" key="1">
    <citation type="journal article" date="2020" name="Nat. Food">
        <title>A phased Vanilla planifolia genome enables genetic improvement of flavour and production.</title>
        <authorList>
            <person name="Hasing T."/>
            <person name="Tang H."/>
            <person name="Brym M."/>
            <person name="Khazi F."/>
            <person name="Huang T."/>
            <person name="Chambers A.H."/>
        </authorList>
    </citation>
    <scope>NUCLEOTIDE SEQUENCE [LARGE SCALE GENOMIC DNA]</scope>
    <source>
        <tissue evidence="2">Leaf</tissue>
    </source>
</reference>
<proteinExistence type="predicted"/>
<keyword evidence="3" id="KW-1185">Reference proteome</keyword>
<evidence type="ECO:0000313" key="3">
    <source>
        <dbReference type="Proteomes" id="UP000636800"/>
    </source>
</evidence>
<gene>
    <name evidence="2" type="ORF">HPP92_011564</name>
    <name evidence="1" type="ORF">HPP92_011855</name>
</gene>
<comment type="caution">
    <text evidence="2">The sequence shown here is derived from an EMBL/GenBank/DDBJ whole genome shotgun (WGS) entry which is preliminary data.</text>
</comment>
<protein>
    <submittedName>
        <fullName evidence="2">Uncharacterized protein</fullName>
    </submittedName>
</protein>
<dbReference type="EMBL" id="JADCNM010000005">
    <property type="protein sequence ID" value="KAG0483480.1"/>
    <property type="molecule type" value="Genomic_DNA"/>
</dbReference>
<accession>A0A835R8P7</accession>
<evidence type="ECO:0000313" key="2">
    <source>
        <dbReference type="EMBL" id="KAG0483480.1"/>
    </source>
</evidence>